<organism evidence="1 2">
    <name type="scientific">Saprolegnia diclina (strain VS20)</name>
    <dbReference type="NCBI Taxonomy" id="1156394"/>
    <lineage>
        <taxon>Eukaryota</taxon>
        <taxon>Sar</taxon>
        <taxon>Stramenopiles</taxon>
        <taxon>Oomycota</taxon>
        <taxon>Saprolegniomycetes</taxon>
        <taxon>Saprolegniales</taxon>
        <taxon>Saprolegniaceae</taxon>
        <taxon>Saprolegnia</taxon>
    </lineage>
</organism>
<gene>
    <name evidence="1" type="ORF">SDRG_02208</name>
</gene>
<sequence length="168" mass="18825">MATLPQTLRKLCLSSATMSTFPTLPKLEKLDLWTVALTSDAFASLSAQLAASDSLVRLKLAEANLPKDQLETILYTLPRVLSRQKQVCCVHLSVSIETEMLVTAVLFLTRNTRYVWLDLTADDSLDLAMSQRLLAALEELETYAALHGIEYFGEWFHSPRRTPWLAPA</sequence>
<name>T0R019_SAPDV</name>
<dbReference type="SUPFAM" id="SSF52047">
    <property type="entry name" value="RNI-like"/>
    <property type="match status" value="1"/>
</dbReference>
<dbReference type="EMBL" id="JH767136">
    <property type="protein sequence ID" value="EQC40306.1"/>
    <property type="molecule type" value="Genomic_DNA"/>
</dbReference>
<accession>T0R019</accession>
<keyword evidence="2" id="KW-1185">Reference proteome</keyword>
<dbReference type="InParanoid" id="T0R019"/>
<protein>
    <submittedName>
        <fullName evidence="1">Uncharacterized protein</fullName>
    </submittedName>
</protein>
<evidence type="ECO:0000313" key="2">
    <source>
        <dbReference type="Proteomes" id="UP000030762"/>
    </source>
</evidence>
<dbReference type="AlphaFoldDB" id="T0R019"/>
<dbReference type="OMA" id="ANWCAMA"/>
<proteinExistence type="predicted"/>
<dbReference type="Gene3D" id="3.80.10.10">
    <property type="entry name" value="Ribonuclease Inhibitor"/>
    <property type="match status" value="1"/>
</dbReference>
<dbReference type="Proteomes" id="UP000030762">
    <property type="component" value="Unassembled WGS sequence"/>
</dbReference>
<dbReference type="VEuPathDB" id="FungiDB:SDRG_02208"/>
<evidence type="ECO:0000313" key="1">
    <source>
        <dbReference type="EMBL" id="EQC40306.1"/>
    </source>
</evidence>
<dbReference type="RefSeq" id="XP_008606005.1">
    <property type="nucleotide sequence ID" value="XM_008607783.1"/>
</dbReference>
<dbReference type="InterPro" id="IPR032675">
    <property type="entry name" value="LRR_dom_sf"/>
</dbReference>
<dbReference type="GeneID" id="19942935"/>
<reference evidence="1 2" key="1">
    <citation type="submission" date="2012-04" db="EMBL/GenBank/DDBJ databases">
        <title>The Genome Sequence of Saprolegnia declina VS20.</title>
        <authorList>
            <consortium name="The Broad Institute Genome Sequencing Platform"/>
            <person name="Russ C."/>
            <person name="Nusbaum C."/>
            <person name="Tyler B."/>
            <person name="van West P."/>
            <person name="Dieguez-Uribeondo J."/>
            <person name="de Bruijn I."/>
            <person name="Tripathy S."/>
            <person name="Jiang R."/>
            <person name="Young S.K."/>
            <person name="Zeng Q."/>
            <person name="Gargeya S."/>
            <person name="Fitzgerald M."/>
            <person name="Haas B."/>
            <person name="Abouelleil A."/>
            <person name="Alvarado L."/>
            <person name="Arachchi H.M."/>
            <person name="Berlin A."/>
            <person name="Chapman S.B."/>
            <person name="Goldberg J."/>
            <person name="Griggs A."/>
            <person name="Gujja S."/>
            <person name="Hansen M."/>
            <person name="Howarth C."/>
            <person name="Imamovic A."/>
            <person name="Larimer J."/>
            <person name="McCowen C."/>
            <person name="Montmayeur A."/>
            <person name="Murphy C."/>
            <person name="Neiman D."/>
            <person name="Pearson M."/>
            <person name="Priest M."/>
            <person name="Roberts A."/>
            <person name="Saif S."/>
            <person name="Shea T."/>
            <person name="Sisk P."/>
            <person name="Sykes S."/>
            <person name="Wortman J."/>
            <person name="Nusbaum C."/>
            <person name="Birren B."/>
        </authorList>
    </citation>
    <scope>NUCLEOTIDE SEQUENCE [LARGE SCALE GENOMIC DNA]</scope>
    <source>
        <strain evidence="1 2">VS20</strain>
    </source>
</reference>